<dbReference type="PANTHER" id="PTHR36688:SF2">
    <property type="entry name" value="ENDONUCLEASE_EXONUCLEASE_PHOSPHATASE DOMAIN-CONTAINING PROTEIN"/>
    <property type="match status" value="1"/>
</dbReference>
<feature type="domain" description="Endonuclease/exonuclease/phosphatase" evidence="1">
    <location>
        <begin position="15"/>
        <end position="100"/>
    </location>
</feature>
<organism evidence="2 3">
    <name type="scientific">Pomacea canaliculata</name>
    <name type="common">Golden apple snail</name>
    <dbReference type="NCBI Taxonomy" id="400727"/>
    <lineage>
        <taxon>Eukaryota</taxon>
        <taxon>Metazoa</taxon>
        <taxon>Spiralia</taxon>
        <taxon>Lophotrochozoa</taxon>
        <taxon>Mollusca</taxon>
        <taxon>Gastropoda</taxon>
        <taxon>Caenogastropoda</taxon>
        <taxon>Architaenioglossa</taxon>
        <taxon>Ampullarioidea</taxon>
        <taxon>Ampullariidae</taxon>
        <taxon>Pomacea</taxon>
    </lineage>
</organism>
<dbReference type="Gene3D" id="3.60.10.10">
    <property type="entry name" value="Endonuclease/exonuclease/phosphatase"/>
    <property type="match status" value="1"/>
</dbReference>
<evidence type="ECO:0000313" key="3">
    <source>
        <dbReference type="Proteomes" id="UP000245119"/>
    </source>
</evidence>
<dbReference type="AlphaFoldDB" id="A0A2T7ND40"/>
<dbReference type="EMBL" id="PZQS01000014">
    <property type="protein sequence ID" value="PVD19086.1"/>
    <property type="molecule type" value="Genomic_DNA"/>
</dbReference>
<sequence length="120" mass="13776">MDEAEYIEVKVPESGFLIAGDFNSQSQSWGYILDKREDIETWQDENHLILVNDPTDPPTLYLRRWHTTTKPDLALCTDDIHKNLSRTVLDQLGGSNHRPVLLTITGSTTPEPLQHARWNH</sequence>
<comment type="caution">
    <text evidence="2">The sequence shown here is derived from an EMBL/GenBank/DDBJ whole genome shotgun (WGS) entry which is preliminary data.</text>
</comment>
<dbReference type="InterPro" id="IPR052560">
    <property type="entry name" value="RdDP_mobile_element"/>
</dbReference>
<evidence type="ECO:0000313" key="2">
    <source>
        <dbReference type="EMBL" id="PVD19086.1"/>
    </source>
</evidence>
<dbReference type="PANTHER" id="PTHR36688">
    <property type="entry name" value="ENDO/EXONUCLEASE/PHOSPHATASE DOMAIN-CONTAINING PROTEIN"/>
    <property type="match status" value="1"/>
</dbReference>
<dbReference type="Proteomes" id="UP000245119">
    <property type="component" value="Linkage Group LG14"/>
</dbReference>
<keyword evidence="3" id="KW-1185">Reference proteome</keyword>
<reference evidence="2 3" key="1">
    <citation type="submission" date="2018-04" db="EMBL/GenBank/DDBJ databases">
        <title>The genome of golden apple snail Pomacea canaliculata provides insight into stress tolerance and invasive adaptation.</title>
        <authorList>
            <person name="Liu C."/>
            <person name="Liu B."/>
            <person name="Ren Y."/>
            <person name="Zhang Y."/>
            <person name="Wang H."/>
            <person name="Li S."/>
            <person name="Jiang F."/>
            <person name="Yin L."/>
            <person name="Zhang G."/>
            <person name="Qian W."/>
            <person name="Fan W."/>
        </authorList>
    </citation>
    <scope>NUCLEOTIDE SEQUENCE [LARGE SCALE GENOMIC DNA]</scope>
    <source>
        <strain evidence="2">SZHN2017</strain>
        <tissue evidence="2">Muscle</tissue>
    </source>
</reference>
<gene>
    <name evidence="2" type="ORF">C0Q70_21645</name>
</gene>
<name>A0A2T7ND40_POMCA</name>
<dbReference type="InterPro" id="IPR005135">
    <property type="entry name" value="Endo/exonuclease/phosphatase"/>
</dbReference>
<evidence type="ECO:0000259" key="1">
    <source>
        <dbReference type="Pfam" id="PF14529"/>
    </source>
</evidence>
<proteinExistence type="predicted"/>
<dbReference type="InterPro" id="IPR036691">
    <property type="entry name" value="Endo/exonu/phosph_ase_sf"/>
</dbReference>
<dbReference type="GO" id="GO:0003824">
    <property type="term" value="F:catalytic activity"/>
    <property type="evidence" value="ECO:0007669"/>
    <property type="project" value="InterPro"/>
</dbReference>
<dbReference type="Pfam" id="PF14529">
    <property type="entry name" value="Exo_endo_phos_2"/>
    <property type="match status" value="1"/>
</dbReference>
<accession>A0A2T7ND40</accession>
<dbReference type="SUPFAM" id="SSF56219">
    <property type="entry name" value="DNase I-like"/>
    <property type="match status" value="1"/>
</dbReference>
<protein>
    <recommendedName>
        <fullName evidence="1">Endonuclease/exonuclease/phosphatase domain-containing protein</fullName>
    </recommendedName>
</protein>